<gene>
    <name evidence="1" type="ORF">DSO57_1029484</name>
</gene>
<comment type="caution">
    <text evidence="1">The sequence shown here is derived from an EMBL/GenBank/DDBJ whole genome shotgun (WGS) entry which is preliminary data.</text>
</comment>
<proteinExistence type="predicted"/>
<dbReference type="Proteomes" id="UP001165960">
    <property type="component" value="Unassembled WGS sequence"/>
</dbReference>
<keyword evidence="2" id="KW-1185">Reference proteome</keyword>
<sequence>MTLALMSFRINSPHPHSSFNEEVGMPLAQPSATAFPYHQAPAFTAANVHAGERAGSPYGLPTLSHFMPEHQHPQAIVFGQPLLLQAPAVNPLPPLVLDQTVFPCHTKKAQKLQPSHLIL</sequence>
<accession>A0ACC2TCF9</accession>
<evidence type="ECO:0000313" key="1">
    <source>
        <dbReference type="EMBL" id="KAJ9072256.1"/>
    </source>
</evidence>
<name>A0ACC2TCF9_9FUNG</name>
<protein>
    <submittedName>
        <fullName evidence="1">Uncharacterized protein</fullName>
    </submittedName>
</protein>
<dbReference type="EMBL" id="QTSX02003035">
    <property type="protein sequence ID" value="KAJ9072256.1"/>
    <property type="molecule type" value="Genomic_DNA"/>
</dbReference>
<organism evidence="1 2">
    <name type="scientific">Entomophthora muscae</name>
    <dbReference type="NCBI Taxonomy" id="34485"/>
    <lineage>
        <taxon>Eukaryota</taxon>
        <taxon>Fungi</taxon>
        <taxon>Fungi incertae sedis</taxon>
        <taxon>Zoopagomycota</taxon>
        <taxon>Entomophthoromycotina</taxon>
        <taxon>Entomophthoromycetes</taxon>
        <taxon>Entomophthorales</taxon>
        <taxon>Entomophthoraceae</taxon>
        <taxon>Entomophthora</taxon>
    </lineage>
</organism>
<evidence type="ECO:0000313" key="2">
    <source>
        <dbReference type="Proteomes" id="UP001165960"/>
    </source>
</evidence>
<reference evidence="1" key="1">
    <citation type="submission" date="2022-04" db="EMBL/GenBank/DDBJ databases">
        <title>Genome of the entomopathogenic fungus Entomophthora muscae.</title>
        <authorList>
            <person name="Elya C."/>
            <person name="Lovett B.R."/>
            <person name="Lee E."/>
            <person name="Macias A.M."/>
            <person name="Hajek A.E."/>
            <person name="De Bivort B.L."/>
            <person name="Kasson M.T."/>
            <person name="De Fine Licht H.H."/>
            <person name="Stajich J.E."/>
        </authorList>
    </citation>
    <scope>NUCLEOTIDE SEQUENCE</scope>
    <source>
        <strain evidence="1">Berkeley</strain>
    </source>
</reference>